<sequence>MNTLDMMLTRQVPTKAPGPHADAPAGSGDSHRGGSFATALMGHIQQAQGKPADADADADAADAEKTAGNPGKGTGRSLLFADEKALIALFAHLRANPDENDTAPLAEEQSPLEAGMDNEALAKALAALLGIKVPEEETPKLGSVAANDNPEGADPASALASARKQPRASDAEAGPVRPDEKKTVTVLAVTDADDAVDAADATLADDTGKTRAAPAVPATARPLVGADMSAVAANGSGAAVRQPGAADGKGRVNPDVAVSDVADPAGSDPAAPEARKASSPAERSRTFLRADPEHQPVDDRTVNADARSPASAALSGNAAIVTRGLSDLGRDIGSQAGPVAASPAAAILAAEQSRSQPLTMLKIQLNPLSLGHVNAVMRLTGETLTVDLQVETAEAYRQLNDDSQAIVKSLRAQGYAVEHVTIQHVVSDRAATQNGQPGGFSAGAQQGQGQEASHASAGGSGERDTRGNNQSNQSGTSANEAAPSSVSAAGRNDGVYL</sequence>
<feature type="compositionally biased region" description="Basic and acidic residues" evidence="1">
    <location>
        <begin position="282"/>
        <end position="301"/>
    </location>
</feature>
<dbReference type="AlphaFoldDB" id="A0A317PCD3"/>
<evidence type="ECO:0000313" key="4">
    <source>
        <dbReference type="Proteomes" id="UP000246352"/>
    </source>
</evidence>
<organism evidence="3 4">
    <name type="scientific">Hoeflea marina</name>
    <dbReference type="NCBI Taxonomy" id="274592"/>
    <lineage>
        <taxon>Bacteria</taxon>
        <taxon>Pseudomonadati</taxon>
        <taxon>Pseudomonadota</taxon>
        <taxon>Alphaproteobacteria</taxon>
        <taxon>Hyphomicrobiales</taxon>
        <taxon>Rhizobiaceae</taxon>
        <taxon>Hoeflea</taxon>
    </lineage>
</organism>
<keyword evidence="3" id="KW-0969">Cilium</keyword>
<keyword evidence="3" id="KW-0282">Flagellum</keyword>
<comment type="caution">
    <text evidence="3">The sequence shown here is derived from an EMBL/GenBank/DDBJ whole genome shotgun (WGS) entry which is preliminary data.</text>
</comment>
<feature type="region of interest" description="Disordered" evidence="1">
    <location>
        <begin position="239"/>
        <end position="301"/>
    </location>
</feature>
<feature type="region of interest" description="Disordered" evidence="1">
    <location>
        <begin position="1"/>
        <end position="76"/>
    </location>
</feature>
<feature type="region of interest" description="Disordered" evidence="1">
    <location>
        <begin position="431"/>
        <end position="497"/>
    </location>
</feature>
<dbReference type="Gene3D" id="3.30.750.140">
    <property type="match status" value="1"/>
</dbReference>
<dbReference type="EMBL" id="QGTR01000014">
    <property type="protein sequence ID" value="PWV95248.1"/>
    <property type="molecule type" value="Genomic_DNA"/>
</dbReference>
<feature type="compositionally biased region" description="Polar residues" evidence="1">
    <location>
        <begin position="467"/>
        <end position="487"/>
    </location>
</feature>
<reference evidence="3 4" key="1">
    <citation type="submission" date="2018-05" db="EMBL/GenBank/DDBJ databases">
        <title>Genomic Encyclopedia of Type Strains, Phase IV (KMG-IV): sequencing the most valuable type-strain genomes for metagenomic binning, comparative biology and taxonomic classification.</title>
        <authorList>
            <person name="Goeker M."/>
        </authorList>
    </citation>
    <scope>NUCLEOTIDE SEQUENCE [LARGE SCALE GENOMIC DNA]</scope>
    <source>
        <strain evidence="3 4">DSM 16791</strain>
    </source>
</reference>
<dbReference type="OrthoDB" id="8117459at2"/>
<dbReference type="InterPro" id="IPR038610">
    <property type="entry name" value="FliK-like_C_sf"/>
</dbReference>
<proteinExistence type="predicted"/>
<dbReference type="Proteomes" id="UP000246352">
    <property type="component" value="Unassembled WGS sequence"/>
</dbReference>
<dbReference type="Pfam" id="PF02120">
    <property type="entry name" value="Flg_hook"/>
    <property type="match status" value="1"/>
</dbReference>
<keyword evidence="3" id="KW-0966">Cell projection</keyword>
<evidence type="ECO:0000259" key="2">
    <source>
        <dbReference type="Pfam" id="PF02120"/>
    </source>
</evidence>
<gene>
    <name evidence="3" type="ORF">DFR52_1145</name>
</gene>
<evidence type="ECO:0000256" key="1">
    <source>
        <dbReference type="SAM" id="MobiDB-lite"/>
    </source>
</evidence>
<name>A0A317PCD3_9HYPH</name>
<protein>
    <submittedName>
        <fullName evidence="3">Flagellar hook-length control protein FliK</fullName>
    </submittedName>
</protein>
<keyword evidence="4" id="KW-1185">Reference proteome</keyword>
<evidence type="ECO:0000313" key="3">
    <source>
        <dbReference type="EMBL" id="PWV95248.1"/>
    </source>
</evidence>
<feature type="region of interest" description="Disordered" evidence="1">
    <location>
        <begin position="141"/>
        <end position="182"/>
    </location>
</feature>
<dbReference type="InterPro" id="IPR021136">
    <property type="entry name" value="Flagellar_hook_control-like_C"/>
</dbReference>
<dbReference type="RefSeq" id="WP_146215669.1">
    <property type="nucleotide sequence ID" value="NZ_QGTR01000014.1"/>
</dbReference>
<feature type="domain" description="Flagellar hook-length control protein-like C-terminal" evidence="2">
    <location>
        <begin position="352"/>
        <end position="425"/>
    </location>
</feature>
<accession>A0A317PCD3</accession>
<feature type="compositionally biased region" description="Low complexity" evidence="1">
    <location>
        <begin position="442"/>
        <end position="457"/>
    </location>
</feature>